<dbReference type="GO" id="GO:0030203">
    <property type="term" value="P:glycosaminoglycan metabolic process"/>
    <property type="evidence" value="ECO:0007669"/>
    <property type="project" value="InterPro"/>
</dbReference>
<dbReference type="EMBL" id="BOOA01000069">
    <property type="protein sequence ID" value="GIH28003.1"/>
    <property type="molecule type" value="Genomic_DNA"/>
</dbReference>
<dbReference type="InterPro" id="IPR000917">
    <property type="entry name" value="Sulfatase_N"/>
</dbReference>
<keyword evidence="2" id="KW-0732">Signal</keyword>
<sequence>MGKWTVWPVVVALLASALSAPAEGSQRRADPAKPNIIFILTDDLDTSDLTKFPNISSLLMGQGTTFSRFFVANPWCCPSRSSILRSQYVHSHGIVSNRAPSGGFPRFHPMESSTLGTWMRKAGYRTALMGKYLNQYPSGVSPTYIPPGWDEWAVPVTHLYQEYGYRLNDNGKLVDHGDAPEDYLTDVLARKAVDFAAKDDPFFLYLSPVAPHRPANFAPRHAKAFPGAKAPRTPSFNQLDVSAEPAWLRERRPLSAGAIASIDRQYRDRMRAMLGVDDLVGTLIAELARSGKLANTYLFFTSDNGFHLGQHRLRPGKTTPFEEDIRVPMIVRGPGVQAGRVTDAMGASVDFAPTFTELAGTGHPDFCEGRSLVPILHNRPTAWRDAVLVEFVLPDYAGSSPPTYKALRTARHTYVEYETGESQLYDLATDPYQLRNLAAEADPALIFQLSSRLAALHRCQGASCREADRAAPGVYQHR</sequence>
<dbReference type="CDD" id="cd16147">
    <property type="entry name" value="G6S"/>
    <property type="match status" value="1"/>
</dbReference>
<evidence type="ECO:0000256" key="1">
    <source>
        <dbReference type="PIRSR" id="PIRSR036666-50"/>
    </source>
</evidence>
<dbReference type="SUPFAM" id="SSF53649">
    <property type="entry name" value="Alkaline phosphatase-like"/>
    <property type="match status" value="1"/>
</dbReference>
<organism evidence="4 5">
    <name type="scientific">Acrocarpospora phusangensis</name>
    <dbReference type="NCBI Taxonomy" id="1070424"/>
    <lineage>
        <taxon>Bacteria</taxon>
        <taxon>Bacillati</taxon>
        <taxon>Actinomycetota</taxon>
        <taxon>Actinomycetes</taxon>
        <taxon>Streptosporangiales</taxon>
        <taxon>Streptosporangiaceae</taxon>
        <taxon>Acrocarpospora</taxon>
    </lineage>
</organism>
<dbReference type="AlphaFoldDB" id="A0A919QI26"/>
<keyword evidence="5" id="KW-1185">Reference proteome</keyword>
<dbReference type="GO" id="GO:0008449">
    <property type="term" value="F:N-acetylglucosamine-6-sulfatase activity"/>
    <property type="evidence" value="ECO:0007669"/>
    <property type="project" value="InterPro"/>
</dbReference>
<proteinExistence type="predicted"/>
<evidence type="ECO:0000256" key="2">
    <source>
        <dbReference type="SAM" id="SignalP"/>
    </source>
</evidence>
<dbReference type="InterPro" id="IPR017850">
    <property type="entry name" value="Alkaline_phosphatase_core_sf"/>
</dbReference>
<accession>A0A919QI26</accession>
<feature type="chain" id="PRO_5038657932" evidence="2">
    <location>
        <begin position="23"/>
        <end position="478"/>
    </location>
</feature>
<dbReference type="PANTHER" id="PTHR43108">
    <property type="entry name" value="N-ACETYLGLUCOSAMINE-6-SULFATASE FAMILY MEMBER"/>
    <property type="match status" value="1"/>
</dbReference>
<evidence type="ECO:0000313" key="4">
    <source>
        <dbReference type="EMBL" id="GIH28003.1"/>
    </source>
</evidence>
<protein>
    <submittedName>
        <fullName evidence="4">Sulfatase</fullName>
    </submittedName>
</protein>
<feature type="domain" description="Sulfatase N-terminal" evidence="3">
    <location>
        <begin position="34"/>
        <end position="360"/>
    </location>
</feature>
<dbReference type="Gene3D" id="3.40.720.10">
    <property type="entry name" value="Alkaline Phosphatase, subunit A"/>
    <property type="match status" value="1"/>
</dbReference>
<comment type="PTM">
    <text evidence="1">The conversion to 3-oxoalanine (also known as C-formylglycine, FGly), of a serine or cysteine residue in prokaryotes and of a cysteine residue in eukaryotes, is critical for catalytic activity.</text>
</comment>
<dbReference type="PIRSF" id="PIRSF036666">
    <property type="entry name" value="G6S"/>
    <property type="match status" value="1"/>
</dbReference>
<evidence type="ECO:0000313" key="5">
    <source>
        <dbReference type="Proteomes" id="UP000640052"/>
    </source>
</evidence>
<gene>
    <name evidence="4" type="ORF">Aph01nite_63130</name>
</gene>
<name>A0A919QI26_9ACTN</name>
<comment type="caution">
    <text evidence="4">The sequence shown here is derived from an EMBL/GenBank/DDBJ whole genome shotgun (WGS) entry which is preliminary data.</text>
</comment>
<dbReference type="Pfam" id="PF00884">
    <property type="entry name" value="Sulfatase"/>
    <property type="match status" value="1"/>
</dbReference>
<feature type="signal peptide" evidence="2">
    <location>
        <begin position="1"/>
        <end position="22"/>
    </location>
</feature>
<dbReference type="PANTHER" id="PTHR43108:SF8">
    <property type="entry name" value="SD21168P"/>
    <property type="match status" value="1"/>
</dbReference>
<feature type="modified residue" description="3-oxoalanine (Cys)" evidence="1">
    <location>
        <position position="76"/>
    </location>
</feature>
<dbReference type="InterPro" id="IPR012251">
    <property type="entry name" value="GlcNAc_6-SO4ase"/>
</dbReference>
<evidence type="ECO:0000259" key="3">
    <source>
        <dbReference type="Pfam" id="PF00884"/>
    </source>
</evidence>
<dbReference type="Proteomes" id="UP000640052">
    <property type="component" value="Unassembled WGS sequence"/>
</dbReference>
<reference evidence="4" key="1">
    <citation type="submission" date="2021-01" db="EMBL/GenBank/DDBJ databases">
        <title>Whole genome shotgun sequence of Acrocarpospora phusangensis NBRC 108782.</title>
        <authorList>
            <person name="Komaki H."/>
            <person name="Tamura T."/>
        </authorList>
    </citation>
    <scope>NUCLEOTIDE SEQUENCE</scope>
    <source>
        <strain evidence="4">NBRC 108782</strain>
    </source>
</reference>